<evidence type="ECO:0000313" key="2">
    <source>
        <dbReference type="Proteomes" id="UP000238954"/>
    </source>
</evidence>
<protein>
    <recommendedName>
        <fullName evidence="3">Polysaccharide deacetylase</fullName>
    </recommendedName>
</protein>
<dbReference type="GO" id="GO:0005975">
    <property type="term" value="P:carbohydrate metabolic process"/>
    <property type="evidence" value="ECO:0007669"/>
    <property type="project" value="InterPro"/>
</dbReference>
<dbReference type="Gene3D" id="3.20.20.370">
    <property type="entry name" value="Glycoside hydrolase/deacetylase"/>
    <property type="match status" value="1"/>
</dbReference>
<sequence length="325" mass="35542">MGVAALVTIDTELSAGQQARGLSVDDNLRQSVLGETATGAFGIGWQMDRFDRHGVRGVFFVDPMPGLVHGPQIVARMIEPILARGHEVQLHIHSEWLEWAKDSPVEGRRGRNIGDFSLPDQIALIGWARDALVQAGAPAPIAFRAGNFGADDRTLAALEALGLGWDSSFNPDYAGRGCGISLPSQAADPVAVGSIVEIPVSGIEDRPGHFRPAQICALSAREMSAALDHACRSDAPLFMIVTHSFEMLSRDRRRPNRMVMRRLESLCRHIAREARIESHGFATLAKPQGPRASSPRLGPSRVRTALRMAEQVIGTWRYERRLRPV</sequence>
<comment type="caution">
    <text evidence="1">The sequence shown here is derived from an EMBL/GenBank/DDBJ whole genome shotgun (WGS) entry which is preliminary data.</text>
</comment>
<keyword evidence="2" id="KW-1185">Reference proteome</keyword>
<dbReference type="OrthoDB" id="7419255at2"/>
<dbReference type="InterPro" id="IPR011330">
    <property type="entry name" value="Glyco_hydro/deAcase_b/a-brl"/>
</dbReference>
<dbReference type="RefSeq" id="WP_105999732.1">
    <property type="nucleotide sequence ID" value="NZ_CM009578.1"/>
</dbReference>
<proteinExistence type="predicted"/>
<dbReference type="SUPFAM" id="SSF88713">
    <property type="entry name" value="Glycoside hydrolase/deacetylase"/>
    <property type="match status" value="1"/>
</dbReference>
<name>A0A2S8B1S4_9SPHN</name>
<evidence type="ECO:0000313" key="1">
    <source>
        <dbReference type="EMBL" id="PQM26355.1"/>
    </source>
</evidence>
<gene>
    <name evidence="1" type="ORF">CVO77_14995</name>
</gene>
<organism evidence="1 2">
    <name type="scientific">Sphingopyxis lindanitolerans</name>
    <dbReference type="NCBI Taxonomy" id="2054227"/>
    <lineage>
        <taxon>Bacteria</taxon>
        <taxon>Pseudomonadati</taxon>
        <taxon>Pseudomonadota</taxon>
        <taxon>Alphaproteobacteria</taxon>
        <taxon>Sphingomonadales</taxon>
        <taxon>Sphingomonadaceae</taxon>
        <taxon>Sphingopyxis</taxon>
    </lineage>
</organism>
<evidence type="ECO:0008006" key="3">
    <source>
        <dbReference type="Google" id="ProtNLM"/>
    </source>
</evidence>
<accession>A0A2S8B1S4</accession>
<dbReference type="AlphaFoldDB" id="A0A2S8B1S4"/>
<dbReference type="Proteomes" id="UP000238954">
    <property type="component" value="Chromosome"/>
</dbReference>
<dbReference type="CDD" id="cd10933">
    <property type="entry name" value="CE4_u9"/>
    <property type="match status" value="1"/>
</dbReference>
<reference evidence="2" key="1">
    <citation type="submission" date="2017-11" db="EMBL/GenBank/DDBJ databases">
        <title>The complete genome sequence of Sphingopyxis pomeranensis sp. nov. strain WS5A3p.</title>
        <authorList>
            <person name="Kaminski M.A."/>
        </authorList>
    </citation>
    <scope>NUCLEOTIDE SEQUENCE [LARGE SCALE GENOMIC DNA]</scope>
    <source>
        <strain evidence="2">WS5A3p</strain>
    </source>
</reference>
<dbReference type="EMBL" id="PHFW01000003">
    <property type="protein sequence ID" value="PQM26355.1"/>
    <property type="molecule type" value="Genomic_DNA"/>
</dbReference>